<proteinExistence type="predicted"/>
<protein>
    <submittedName>
        <fullName evidence="2">Uncharacterized protein</fullName>
    </submittedName>
</protein>
<gene>
    <name evidence="2" type="ORF">PNOK_0891700</name>
</gene>
<keyword evidence="3" id="KW-1185">Reference proteome</keyword>
<sequence length="267" mass="30712">MFELTDDSENGSSPLSESKQVSPTQEKYDGLPVVEVQDTAEDWITILQTMYKSLFFDSSKIYDPDLEISLMGPMRMAKKYQMDKIHKRLASLVESQWPKNLSEWDQYQTTISQHPELSLEPAAAISLASEHNIKRVLPIAFYLLSMADANQEYESKPADKPSVTPSRARWNLLSRNDYRKLIVGKERIALEVKRIRDTPFSCSHNGRSYDPVPYQNCIVTFRPGNPSAEHRFDVLKFLTPLGDGNCSNPIRTLNRKEFWKKLPEFFA</sequence>
<feature type="region of interest" description="Disordered" evidence="1">
    <location>
        <begin position="1"/>
        <end position="26"/>
    </location>
</feature>
<dbReference type="STRING" id="2282107.A0A286U6E8"/>
<feature type="compositionally biased region" description="Polar residues" evidence="1">
    <location>
        <begin position="10"/>
        <end position="25"/>
    </location>
</feature>
<dbReference type="AlphaFoldDB" id="A0A286U6E8"/>
<accession>A0A286U6E8</accession>
<dbReference type="OrthoDB" id="3218112at2759"/>
<evidence type="ECO:0000256" key="1">
    <source>
        <dbReference type="SAM" id="MobiDB-lite"/>
    </source>
</evidence>
<dbReference type="InParanoid" id="A0A286U6E8"/>
<evidence type="ECO:0000313" key="2">
    <source>
        <dbReference type="EMBL" id="PAV15156.1"/>
    </source>
</evidence>
<comment type="caution">
    <text evidence="2">The sequence shown here is derived from an EMBL/GenBank/DDBJ whole genome shotgun (WGS) entry which is preliminary data.</text>
</comment>
<dbReference type="EMBL" id="NBII01000010">
    <property type="protein sequence ID" value="PAV15156.1"/>
    <property type="molecule type" value="Genomic_DNA"/>
</dbReference>
<evidence type="ECO:0000313" key="3">
    <source>
        <dbReference type="Proteomes" id="UP000217199"/>
    </source>
</evidence>
<reference evidence="2 3" key="1">
    <citation type="journal article" date="2017" name="Mol. Ecol.">
        <title>Comparative and population genomic landscape of Phellinus noxius: A hypervariable fungus causing root rot in trees.</title>
        <authorList>
            <person name="Chung C.L."/>
            <person name="Lee T.J."/>
            <person name="Akiba M."/>
            <person name="Lee H.H."/>
            <person name="Kuo T.H."/>
            <person name="Liu D."/>
            <person name="Ke H.M."/>
            <person name="Yokoi T."/>
            <person name="Roa M.B."/>
            <person name="Lu M.J."/>
            <person name="Chang Y.Y."/>
            <person name="Ann P.J."/>
            <person name="Tsai J.N."/>
            <person name="Chen C.Y."/>
            <person name="Tzean S.S."/>
            <person name="Ota Y."/>
            <person name="Hattori T."/>
            <person name="Sahashi N."/>
            <person name="Liou R.F."/>
            <person name="Kikuchi T."/>
            <person name="Tsai I.J."/>
        </authorList>
    </citation>
    <scope>NUCLEOTIDE SEQUENCE [LARGE SCALE GENOMIC DNA]</scope>
    <source>
        <strain evidence="2 3">FFPRI411160</strain>
    </source>
</reference>
<dbReference type="Proteomes" id="UP000217199">
    <property type="component" value="Unassembled WGS sequence"/>
</dbReference>
<name>A0A286U6E8_9AGAM</name>
<organism evidence="2 3">
    <name type="scientific">Pyrrhoderma noxium</name>
    <dbReference type="NCBI Taxonomy" id="2282107"/>
    <lineage>
        <taxon>Eukaryota</taxon>
        <taxon>Fungi</taxon>
        <taxon>Dikarya</taxon>
        <taxon>Basidiomycota</taxon>
        <taxon>Agaricomycotina</taxon>
        <taxon>Agaricomycetes</taxon>
        <taxon>Hymenochaetales</taxon>
        <taxon>Hymenochaetaceae</taxon>
        <taxon>Pyrrhoderma</taxon>
    </lineage>
</organism>